<evidence type="ECO:0000256" key="10">
    <source>
        <dbReference type="ARBA" id="ARBA00023175"/>
    </source>
</evidence>
<dbReference type="Ensembl" id="ENSOMYT00000031185.2">
    <property type="protein sequence ID" value="ENSOMYP00000028559.2"/>
    <property type="gene ID" value="ENSOMYG00000013386.2"/>
</dbReference>
<evidence type="ECO:0000256" key="13">
    <source>
        <dbReference type="ARBA" id="ARBA00059553"/>
    </source>
</evidence>
<keyword evidence="6 15" id="KW-0067">ATP-binding</keyword>
<evidence type="ECO:0000256" key="12">
    <source>
        <dbReference type="ARBA" id="ARBA00023273"/>
    </source>
</evidence>
<dbReference type="GO" id="GO:0008017">
    <property type="term" value="F:microtubule binding"/>
    <property type="evidence" value="ECO:0007669"/>
    <property type="project" value="InterPro"/>
</dbReference>
<keyword evidence="11" id="KW-0206">Cytoskeleton</keyword>
<dbReference type="SMART" id="SM00129">
    <property type="entry name" value="KISc"/>
    <property type="match status" value="1"/>
</dbReference>
<evidence type="ECO:0000256" key="9">
    <source>
        <dbReference type="ARBA" id="ARBA00023069"/>
    </source>
</evidence>
<dbReference type="InterPro" id="IPR036961">
    <property type="entry name" value="Kinesin_motor_dom_sf"/>
</dbReference>
<accession>A0A8C7PWE6</accession>
<dbReference type="Gene3D" id="3.40.850.10">
    <property type="entry name" value="Kinesin motor domain"/>
    <property type="match status" value="1"/>
</dbReference>
<protein>
    <recommendedName>
        <fullName evidence="16">Kinesin-like protein</fullName>
    </recommendedName>
</protein>
<comment type="subcellular location">
    <subcellularLocation>
        <location evidence="1">Cytoplasm</location>
        <location evidence="1">Cytoskeleton</location>
        <location evidence="1">Flagellum axoneme</location>
    </subcellularLocation>
</comment>
<keyword evidence="10 15" id="KW-0505">Motor protein</keyword>
<evidence type="ECO:0000259" key="17">
    <source>
        <dbReference type="PROSITE" id="PS50067"/>
    </source>
</evidence>
<dbReference type="InterPro" id="IPR001752">
    <property type="entry name" value="Kinesin_motor_dom"/>
</dbReference>
<organism evidence="18 19">
    <name type="scientific">Oncorhynchus mykiss</name>
    <name type="common">Rainbow trout</name>
    <name type="synonym">Salmo gairdneri</name>
    <dbReference type="NCBI Taxonomy" id="8022"/>
    <lineage>
        <taxon>Eukaryota</taxon>
        <taxon>Metazoa</taxon>
        <taxon>Chordata</taxon>
        <taxon>Craniata</taxon>
        <taxon>Vertebrata</taxon>
        <taxon>Euteleostomi</taxon>
        <taxon>Actinopterygii</taxon>
        <taxon>Neopterygii</taxon>
        <taxon>Teleostei</taxon>
        <taxon>Protacanthopterygii</taxon>
        <taxon>Salmoniformes</taxon>
        <taxon>Salmonidae</taxon>
        <taxon>Salmoninae</taxon>
        <taxon>Oncorhynchus</taxon>
    </lineage>
</organism>
<evidence type="ECO:0000256" key="3">
    <source>
        <dbReference type="ARBA" id="ARBA00022553"/>
    </source>
</evidence>
<evidence type="ECO:0000256" key="2">
    <source>
        <dbReference type="ARBA" id="ARBA00022490"/>
    </source>
</evidence>
<evidence type="ECO:0000256" key="11">
    <source>
        <dbReference type="ARBA" id="ARBA00023212"/>
    </source>
</evidence>
<evidence type="ECO:0000256" key="4">
    <source>
        <dbReference type="ARBA" id="ARBA00022701"/>
    </source>
</evidence>
<keyword evidence="8" id="KW-0175">Coiled coil</keyword>
<comment type="similarity">
    <text evidence="15 16">Belongs to the TRAFAC class myosin-kinesin ATPase superfamily. Kinesin family.</text>
</comment>
<keyword evidence="9" id="KW-0969">Cilium</keyword>
<keyword evidence="19" id="KW-1185">Reference proteome</keyword>
<dbReference type="PRINTS" id="PR00380">
    <property type="entry name" value="KINESINHEAVY"/>
</dbReference>
<feature type="binding site" evidence="15">
    <location>
        <begin position="95"/>
        <end position="102"/>
    </location>
    <ligand>
        <name>ATP</name>
        <dbReference type="ChEBI" id="CHEBI:30616"/>
    </ligand>
</feature>
<keyword evidence="4 16" id="KW-0493">Microtubule</keyword>
<keyword evidence="5 15" id="KW-0547">Nucleotide-binding</keyword>
<dbReference type="GO" id="GO:0005874">
    <property type="term" value="C:microtubule"/>
    <property type="evidence" value="ECO:0007669"/>
    <property type="project" value="UniProtKB-KW"/>
</dbReference>
<name>A0A8C7PWE6_ONCMY</name>
<reference evidence="18" key="3">
    <citation type="submission" date="2025-09" db="UniProtKB">
        <authorList>
            <consortium name="Ensembl"/>
        </authorList>
    </citation>
    <scope>IDENTIFICATION</scope>
</reference>
<keyword evidence="7" id="KW-0282">Flagellum</keyword>
<dbReference type="InterPro" id="IPR027640">
    <property type="entry name" value="Kinesin-like_fam"/>
</dbReference>
<dbReference type="GeneTree" id="ENSGT00940000158533"/>
<evidence type="ECO:0000256" key="1">
    <source>
        <dbReference type="ARBA" id="ARBA00004611"/>
    </source>
</evidence>
<gene>
    <name evidence="18" type="primary">kif9</name>
</gene>
<evidence type="ECO:0000256" key="16">
    <source>
        <dbReference type="RuleBase" id="RU000394"/>
    </source>
</evidence>
<proteinExistence type="inferred from homology"/>
<evidence type="ECO:0000256" key="7">
    <source>
        <dbReference type="ARBA" id="ARBA00022846"/>
    </source>
</evidence>
<evidence type="ECO:0000256" key="15">
    <source>
        <dbReference type="PROSITE-ProRule" id="PRU00283"/>
    </source>
</evidence>
<evidence type="ECO:0000256" key="5">
    <source>
        <dbReference type="ARBA" id="ARBA00022741"/>
    </source>
</evidence>
<comment type="subunit">
    <text evidence="14">Interacts with HYDIN.</text>
</comment>
<dbReference type="InterPro" id="IPR027417">
    <property type="entry name" value="P-loop_NTPase"/>
</dbReference>
<comment type="function">
    <text evidence="13">Essential for normal male fertility and for progressive motility of spermatozoa.</text>
</comment>
<reference evidence="18" key="2">
    <citation type="submission" date="2025-08" db="UniProtKB">
        <authorList>
            <consortium name="Ensembl"/>
        </authorList>
    </citation>
    <scope>IDENTIFICATION</scope>
</reference>
<dbReference type="GO" id="GO:0005524">
    <property type="term" value="F:ATP binding"/>
    <property type="evidence" value="ECO:0007669"/>
    <property type="project" value="UniProtKB-UniRule"/>
</dbReference>
<dbReference type="PROSITE" id="PS00411">
    <property type="entry name" value="KINESIN_MOTOR_1"/>
    <property type="match status" value="1"/>
</dbReference>
<feature type="domain" description="Kinesin motor" evidence="17">
    <location>
        <begin position="8"/>
        <end position="344"/>
    </location>
</feature>
<keyword evidence="12" id="KW-0966">Cell projection</keyword>
<dbReference type="PANTHER" id="PTHR47968:SF62">
    <property type="entry name" value="KINESIN FAMILY MEMBER 5A"/>
    <property type="match status" value="1"/>
</dbReference>
<dbReference type="SUPFAM" id="SSF52540">
    <property type="entry name" value="P-loop containing nucleoside triphosphate hydrolases"/>
    <property type="match status" value="1"/>
</dbReference>
<dbReference type="PANTHER" id="PTHR47968">
    <property type="entry name" value="CENTROMERE PROTEIN E"/>
    <property type="match status" value="1"/>
</dbReference>
<dbReference type="GO" id="GO:0007018">
    <property type="term" value="P:microtubule-based movement"/>
    <property type="evidence" value="ECO:0007669"/>
    <property type="project" value="InterPro"/>
</dbReference>
<dbReference type="GO" id="GO:0003777">
    <property type="term" value="F:microtubule motor activity"/>
    <property type="evidence" value="ECO:0007669"/>
    <property type="project" value="InterPro"/>
</dbReference>
<evidence type="ECO:0000256" key="8">
    <source>
        <dbReference type="ARBA" id="ARBA00023054"/>
    </source>
</evidence>
<evidence type="ECO:0000256" key="6">
    <source>
        <dbReference type="ARBA" id="ARBA00022840"/>
    </source>
</evidence>
<evidence type="ECO:0000313" key="18">
    <source>
        <dbReference type="Ensembl" id="ENSOMYP00000028559.2"/>
    </source>
</evidence>
<keyword evidence="3" id="KW-0597">Phosphoprotein</keyword>
<dbReference type="AlphaFoldDB" id="A0A8C7PWE6"/>
<dbReference type="Proteomes" id="UP000694395">
    <property type="component" value="Chromosome 15"/>
</dbReference>
<dbReference type="InterPro" id="IPR019821">
    <property type="entry name" value="Kinesin_motor_CS"/>
</dbReference>
<keyword evidence="2" id="KW-0963">Cytoplasm</keyword>
<sequence length="685" mass="77311">MIAHPGSEVRVLIRSRPTANFAQELIEYLPDGQTVSVHQRKDSRKGVVNNQLSSWSFRLDGVLHDVSQEEVYGRVGRGVVLGALEGYNGTVMCFGQTGAGKTYTMTGATENYKQRGIIPRALQEVFHEVEQRSDHAFSVHLSFLEIYNETLVDLLASVRGCPGVGPGGMAVVEEAGGGVSVRGLSLHPVHSEEAALNLLFEGEMNRIIGAHALNKNSSRSHCILTVHIESRSRTLSDAKYVTSKLNLVDLAGSERLGKTGSEGQVLKEAMYINKSLSFLEQAILALADRRRDHVPFRQTKLTHALKDSLGGNCNTVLVANIYGEASQIEETLSTLRFASRMKCVQMDPVVNEHTDPVLQVRKLEKEIQLLKQELSIHNTLANRMGMSYDTLSETQVAEIQSQVRRYLEGSLDEINHDTQSQEPQGPQEPLRTEYTHTYVPLYNICPVYYMCYSMHRDNMSDLVFLPSSSPPPKAEAFEDFKAERGSEINRILKENKVVLLERRARLRELTECVNTAKREIDSTSTALHQWRDKRQSQGMGAQNCGVPVLDEAELSLTLRLRELKTQYRQQYEELRGTKAEVSYCQHLVDQCRTRLLTEFESWYNESFLLPEEVQAMLRSGGPIRPGLVPVYKALEEDEQEHFERLRYELLADSPSAISFYNAQYRTVQRVSLVQTNTLSLWVMNE</sequence>
<dbReference type="Pfam" id="PF00225">
    <property type="entry name" value="Kinesin"/>
    <property type="match status" value="1"/>
</dbReference>
<dbReference type="FunFam" id="3.40.850.10:FF:000040">
    <property type="entry name" value="Kinesin-like protein"/>
    <property type="match status" value="1"/>
</dbReference>
<evidence type="ECO:0000313" key="19">
    <source>
        <dbReference type="Proteomes" id="UP000694395"/>
    </source>
</evidence>
<reference evidence="18" key="1">
    <citation type="submission" date="2020-07" db="EMBL/GenBank/DDBJ databases">
        <title>A long reads based de novo assembly of the rainbow trout Arlee double haploid line genome.</title>
        <authorList>
            <person name="Gao G."/>
            <person name="Palti Y."/>
        </authorList>
    </citation>
    <scope>NUCLEOTIDE SEQUENCE [LARGE SCALE GENOMIC DNA]</scope>
</reference>
<dbReference type="InterPro" id="IPR056524">
    <property type="entry name" value="KIF6/9_C"/>
</dbReference>
<evidence type="ECO:0000256" key="14">
    <source>
        <dbReference type="ARBA" id="ARBA00063408"/>
    </source>
</evidence>
<dbReference type="PROSITE" id="PS50067">
    <property type="entry name" value="KINESIN_MOTOR_2"/>
    <property type="match status" value="1"/>
</dbReference>
<dbReference type="Pfam" id="PF23735">
    <property type="entry name" value="KIF9"/>
    <property type="match status" value="1"/>
</dbReference>